<feature type="signal peptide" evidence="1">
    <location>
        <begin position="1"/>
        <end position="21"/>
    </location>
</feature>
<dbReference type="KEGG" id="kim:G3T16_07940"/>
<gene>
    <name evidence="2" type="ORF">G3T16_07940</name>
</gene>
<evidence type="ECO:0000256" key="1">
    <source>
        <dbReference type="SAM" id="SignalP"/>
    </source>
</evidence>
<feature type="chain" id="PRO_5025650872" evidence="1">
    <location>
        <begin position="22"/>
        <end position="192"/>
    </location>
</feature>
<name>A0A6C0U199_9GAMM</name>
<dbReference type="Gene3D" id="3.40.50.720">
    <property type="entry name" value="NAD(P)-binding Rossmann-like Domain"/>
    <property type="match status" value="1"/>
</dbReference>
<accession>A0A6C0U199</accession>
<organism evidence="2 3">
    <name type="scientific">Kineobactrum salinum</name>
    <dbReference type="NCBI Taxonomy" id="2708301"/>
    <lineage>
        <taxon>Bacteria</taxon>
        <taxon>Pseudomonadati</taxon>
        <taxon>Pseudomonadota</taxon>
        <taxon>Gammaproteobacteria</taxon>
        <taxon>Cellvibrionales</taxon>
        <taxon>Halieaceae</taxon>
        <taxon>Kineobactrum</taxon>
    </lineage>
</organism>
<reference evidence="2 3" key="1">
    <citation type="submission" date="2020-02" db="EMBL/GenBank/DDBJ databases">
        <title>Genome sequencing for Kineobactrum sp. M2.</title>
        <authorList>
            <person name="Park S.-J."/>
        </authorList>
    </citation>
    <scope>NUCLEOTIDE SEQUENCE [LARGE SCALE GENOMIC DNA]</scope>
    <source>
        <strain evidence="2 3">M2</strain>
    </source>
</reference>
<dbReference type="EMBL" id="CP048711">
    <property type="protein sequence ID" value="QIB65339.1"/>
    <property type="molecule type" value="Genomic_DNA"/>
</dbReference>
<proteinExistence type="predicted"/>
<keyword evidence="1" id="KW-0732">Signal</keyword>
<dbReference type="Proteomes" id="UP000477680">
    <property type="component" value="Chromosome"/>
</dbReference>
<evidence type="ECO:0000313" key="3">
    <source>
        <dbReference type="Proteomes" id="UP000477680"/>
    </source>
</evidence>
<dbReference type="RefSeq" id="WP_163494578.1">
    <property type="nucleotide sequence ID" value="NZ_CP048711.1"/>
</dbReference>
<evidence type="ECO:0000313" key="2">
    <source>
        <dbReference type="EMBL" id="QIB65339.1"/>
    </source>
</evidence>
<protein>
    <submittedName>
        <fullName evidence="2">Uncharacterized protein</fullName>
    </submittedName>
</protein>
<dbReference type="AlphaFoldDB" id="A0A6C0U199"/>
<keyword evidence="3" id="KW-1185">Reference proteome</keyword>
<sequence>MKLHRMLTAAVLVLLTLPAIAQPQSARELIARLDLSAADHPVDSHPRWQPARVVVTLPAGMASAMPDYIDQLRQAAGDTELVLDESGKPSAELLAGADGYIGFCTNELLANADPELLWIHSYAVGMDRCSGAEPALLADRIFTNNKRLSAPLSRNMPSPCCWVSVAACLPIPRPRPSANGAGSCRRNCISAS</sequence>